<organism evidence="1 2">
    <name type="scientific">Gelatiniphilus marinus</name>
    <dbReference type="NCBI Taxonomy" id="1759464"/>
    <lineage>
        <taxon>Bacteria</taxon>
        <taxon>Pseudomonadati</taxon>
        <taxon>Bacteroidota</taxon>
        <taxon>Flavobacteriia</taxon>
        <taxon>Flavobacteriales</taxon>
        <taxon>Flavobacteriaceae</taxon>
        <taxon>Gelatiniphilus</taxon>
    </lineage>
</organism>
<dbReference type="SUPFAM" id="SSF82784">
    <property type="entry name" value="OsmC-like"/>
    <property type="match status" value="1"/>
</dbReference>
<dbReference type="RefSeq" id="WP_388018524.1">
    <property type="nucleotide sequence ID" value="NZ_JBHUDT010000004.1"/>
</dbReference>
<protein>
    <submittedName>
        <fullName evidence="1">OsmC family protein</fullName>
        <ecNumber evidence="1">1.11.1.-</ecNumber>
    </submittedName>
</protein>
<dbReference type="EC" id="1.11.1.-" evidence="1"/>
<dbReference type="InterPro" id="IPR036102">
    <property type="entry name" value="OsmC/Ohrsf"/>
</dbReference>
<keyword evidence="1" id="KW-0560">Oxidoreductase</keyword>
<dbReference type="GO" id="GO:0004601">
    <property type="term" value="F:peroxidase activity"/>
    <property type="evidence" value="ECO:0007669"/>
    <property type="project" value="UniProtKB-KW"/>
</dbReference>
<dbReference type="PANTHER" id="PTHR34352">
    <property type="entry name" value="PROTEIN YHFA"/>
    <property type="match status" value="1"/>
</dbReference>
<reference evidence="2" key="1">
    <citation type="journal article" date="2019" name="Int. J. Syst. Evol. Microbiol.">
        <title>The Global Catalogue of Microorganisms (GCM) 10K type strain sequencing project: providing services to taxonomists for standard genome sequencing and annotation.</title>
        <authorList>
            <consortium name="The Broad Institute Genomics Platform"/>
            <consortium name="The Broad Institute Genome Sequencing Center for Infectious Disease"/>
            <person name="Wu L."/>
            <person name="Ma J."/>
        </authorList>
    </citation>
    <scope>NUCLEOTIDE SEQUENCE [LARGE SCALE GENOMIC DNA]</scope>
    <source>
        <strain evidence="2">KCTC 42903</strain>
    </source>
</reference>
<sequence length="140" mass="15994">MADKVTTQWKGDMVFESDNPRWESIMMDASEEFGGTNSGMAPKAMMLSSLAGCSGLDVVSVLNKMRVKIDGFKMVVEGELTQEHPKYYHKVSVDYHFYGKDLNENKIKNAVDLSVEKYCGVMEMFRHFAEIKIDVHYHNK</sequence>
<evidence type="ECO:0000313" key="2">
    <source>
        <dbReference type="Proteomes" id="UP001597441"/>
    </source>
</evidence>
<dbReference type="Proteomes" id="UP001597441">
    <property type="component" value="Unassembled WGS sequence"/>
</dbReference>
<dbReference type="InterPro" id="IPR003718">
    <property type="entry name" value="OsmC/Ohr_fam"/>
</dbReference>
<gene>
    <name evidence="1" type="ORF">ACFSQS_11060</name>
</gene>
<dbReference type="PANTHER" id="PTHR34352:SF1">
    <property type="entry name" value="PROTEIN YHFA"/>
    <property type="match status" value="1"/>
</dbReference>
<dbReference type="InterPro" id="IPR015946">
    <property type="entry name" value="KH_dom-like_a/b"/>
</dbReference>
<keyword evidence="2" id="KW-1185">Reference proteome</keyword>
<dbReference type="Gene3D" id="3.30.300.20">
    <property type="match status" value="1"/>
</dbReference>
<accession>A0ABW5JSX9</accession>
<proteinExistence type="predicted"/>
<dbReference type="EMBL" id="JBHULK010000004">
    <property type="protein sequence ID" value="MFD2535641.1"/>
    <property type="molecule type" value="Genomic_DNA"/>
</dbReference>
<comment type="caution">
    <text evidence="1">The sequence shown here is derived from an EMBL/GenBank/DDBJ whole genome shotgun (WGS) entry which is preliminary data.</text>
</comment>
<keyword evidence="1" id="KW-0575">Peroxidase</keyword>
<dbReference type="Pfam" id="PF02566">
    <property type="entry name" value="OsmC"/>
    <property type="match status" value="1"/>
</dbReference>
<evidence type="ECO:0000313" key="1">
    <source>
        <dbReference type="EMBL" id="MFD2535641.1"/>
    </source>
</evidence>
<name>A0ABW5JSX9_9FLAO</name>